<dbReference type="InterPro" id="IPR002401">
    <property type="entry name" value="Cyt_P450_E_grp-I"/>
</dbReference>
<organism evidence="15 16">
    <name type="scientific">Apostasia shenzhenica</name>
    <dbReference type="NCBI Taxonomy" id="1088818"/>
    <lineage>
        <taxon>Eukaryota</taxon>
        <taxon>Viridiplantae</taxon>
        <taxon>Streptophyta</taxon>
        <taxon>Embryophyta</taxon>
        <taxon>Tracheophyta</taxon>
        <taxon>Spermatophyta</taxon>
        <taxon>Magnoliopsida</taxon>
        <taxon>Liliopsida</taxon>
        <taxon>Asparagales</taxon>
        <taxon>Orchidaceae</taxon>
        <taxon>Apostasioideae</taxon>
        <taxon>Apostasia</taxon>
    </lineage>
</organism>
<dbReference type="PANTHER" id="PTHR47955:SF22">
    <property type="entry name" value="CYTOCHROME P450 83B1-LIKE"/>
    <property type="match status" value="1"/>
</dbReference>
<evidence type="ECO:0000256" key="1">
    <source>
        <dbReference type="ARBA" id="ARBA00001971"/>
    </source>
</evidence>
<evidence type="ECO:0000256" key="3">
    <source>
        <dbReference type="ARBA" id="ARBA00010617"/>
    </source>
</evidence>
<evidence type="ECO:0000313" key="15">
    <source>
        <dbReference type="EMBL" id="PKA66536.1"/>
    </source>
</evidence>
<keyword evidence="9 12" id="KW-0408">Iron</keyword>
<keyword evidence="8 13" id="KW-0560">Oxidoreductase</keyword>
<evidence type="ECO:0000256" key="4">
    <source>
        <dbReference type="ARBA" id="ARBA00022617"/>
    </source>
</evidence>
<keyword evidence="6 12" id="KW-0479">Metal-binding</keyword>
<dbReference type="Pfam" id="PF00067">
    <property type="entry name" value="p450"/>
    <property type="match status" value="1"/>
</dbReference>
<dbReference type="CDD" id="cd11072">
    <property type="entry name" value="CYP71-like"/>
    <property type="match status" value="1"/>
</dbReference>
<evidence type="ECO:0000256" key="6">
    <source>
        <dbReference type="ARBA" id="ARBA00022723"/>
    </source>
</evidence>
<evidence type="ECO:0000256" key="11">
    <source>
        <dbReference type="ARBA" id="ARBA00023136"/>
    </source>
</evidence>
<evidence type="ECO:0000256" key="10">
    <source>
        <dbReference type="ARBA" id="ARBA00023033"/>
    </source>
</evidence>
<proteinExistence type="inferred from homology"/>
<comment type="cofactor">
    <cofactor evidence="1 12">
        <name>heme</name>
        <dbReference type="ChEBI" id="CHEBI:30413"/>
    </cofactor>
</comment>
<dbReference type="InterPro" id="IPR036396">
    <property type="entry name" value="Cyt_P450_sf"/>
</dbReference>
<evidence type="ECO:0000256" key="14">
    <source>
        <dbReference type="SAM" id="Phobius"/>
    </source>
</evidence>
<dbReference type="PROSITE" id="PS00086">
    <property type="entry name" value="CYTOCHROME_P450"/>
    <property type="match status" value="1"/>
</dbReference>
<dbReference type="PANTHER" id="PTHR47955">
    <property type="entry name" value="CYTOCHROME P450 FAMILY 71 PROTEIN"/>
    <property type="match status" value="1"/>
</dbReference>
<dbReference type="STRING" id="1088818.A0A2I0BFJ3"/>
<dbReference type="SUPFAM" id="SSF48264">
    <property type="entry name" value="Cytochrome P450"/>
    <property type="match status" value="1"/>
</dbReference>
<keyword evidence="10 13" id="KW-0503">Monooxygenase</keyword>
<protein>
    <submittedName>
        <fullName evidence="15">Cytochrome P450 71A1</fullName>
    </submittedName>
</protein>
<dbReference type="GO" id="GO:0004497">
    <property type="term" value="F:monooxygenase activity"/>
    <property type="evidence" value="ECO:0007669"/>
    <property type="project" value="UniProtKB-KW"/>
</dbReference>
<evidence type="ECO:0000256" key="13">
    <source>
        <dbReference type="RuleBase" id="RU000461"/>
    </source>
</evidence>
<evidence type="ECO:0000256" key="5">
    <source>
        <dbReference type="ARBA" id="ARBA00022692"/>
    </source>
</evidence>
<comment type="similarity">
    <text evidence="3 13">Belongs to the cytochrome P450 family.</text>
</comment>
<evidence type="ECO:0000256" key="12">
    <source>
        <dbReference type="PIRSR" id="PIRSR602401-1"/>
    </source>
</evidence>
<keyword evidence="5 14" id="KW-0812">Transmembrane</keyword>
<dbReference type="FunFam" id="1.10.630.10:FF:000011">
    <property type="entry name" value="Cytochrome P450 83B1"/>
    <property type="match status" value="1"/>
</dbReference>
<accession>A0A2I0BFJ3</accession>
<dbReference type="Gene3D" id="1.10.630.10">
    <property type="entry name" value="Cytochrome P450"/>
    <property type="match status" value="1"/>
</dbReference>
<dbReference type="GO" id="GO:0020037">
    <property type="term" value="F:heme binding"/>
    <property type="evidence" value="ECO:0007669"/>
    <property type="project" value="InterPro"/>
</dbReference>
<evidence type="ECO:0000256" key="2">
    <source>
        <dbReference type="ARBA" id="ARBA00004167"/>
    </source>
</evidence>
<dbReference type="GO" id="GO:0016705">
    <property type="term" value="F:oxidoreductase activity, acting on paired donors, with incorporation or reduction of molecular oxygen"/>
    <property type="evidence" value="ECO:0007669"/>
    <property type="project" value="InterPro"/>
</dbReference>
<evidence type="ECO:0000313" key="16">
    <source>
        <dbReference type="Proteomes" id="UP000236161"/>
    </source>
</evidence>
<evidence type="ECO:0000256" key="7">
    <source>
        <dbReference type="ARBA" id="ARBA00022989"/>
    </source>
</evidence>
<dbReference type="GO" id="GO:0005506">
    <property type="term" value="F:iron ion binding"/>
    <property type="evidence" value="ECO:0007669"/>
    <property type="project" value="InterPro"/>
</dbReference>
<keyword evidence="16" id="KW-1185">Reference proteome</keyword>
<name>A0A2I0BFJ3_9ASPA</name>
<feature type="binding site" description="axial binding residue" evidence="12">
    <location>
        <position position="456"/>
    </location>
    <ligand>
        <name>heme</name>
        <dbReference type="ChEBI" id="CHEBI:30413"/>
    </ligand>
    <ligandPart>
        <name>Fe</name>
        <dbReference type="ChEBI" id="CHEBI:18248"/>
    </ligandPart>
</feature>
<evidence type="ECO:0000256" key="9">
    <source>
        <dbReference type="ARBA" id="ARBA00023004"/>
    </source>
</evidence>
<comment type="subcellular location">
    <subcellularLocation>
        <location evidence="2">Membrane</location>
        <topology evidence="2">Single-pass membrane protein</topology>
    </subcellularLocation>
</comment>
<dbReference type="PRINTS" id="PR00385">
    <property type="entry name" value="P450"/>
</dbReference>
<keyword evidence="7 14" id="KW-1133">Transmembrane helix</keyword>
<gene>
    <name evidence="15" type="primary">CYP71A1</name>
    <name evidence="15" type="ORF">AXF42_Ash003190</name>
</gene>
<dbReference type="PRINTS" id="PR00463">
    <property type="entry name" value="EP450I"/>
</dbReference>
<dbReference type="EMBL" id="KZ451885">
    <property type="protein sequence ID" value="PKA66536.1"/>
    <property type="molecule type" value="Genomic_DNA"/>
</dbReference>
<dbReference type="Proteomes" id="UP000236161">
    <property type="component" value="Unassembled WGS sequence"/>
</dbReference>
<feature type="transmembrane region" description="Helical" evidence="14">
    <location>
        <begin position="12"/>
        <end position="33"/>
    </location>
</feature>
<dbReference type="InterPro" id="IPR001128">
    <property type="entry name" value="Cyt_P450"/>
</dbReference>
<evidence type="ECO:0000256" key="8">
    <source>
        <dbReference type="ARBA" id="ARBA00023002"/>
    </source>
</evidence>
<keyword evidence="4 12" id="KW-0349">Heme</keyword>
<sequence>MALHLISFLSHSWLLLLPLIFLLFSFFSFFLGFRGRRSHTWRLPPGPPPLPIIGSLHELSRIIHVSFHRLAKKYGPLIYLKLGNTSVVIVSSMEVASEILKTQDIVFCSRPPLAAITRFTYDGIDIGASPFGEYWKKMKRFGNVHFFNTLKVLSFRNIREEEVDVLINDIRKASFYGEPINFSERAVCLLQNITFRQVFSKRVSVDGECRLSPYHDLIRDMMSMMASFNVRDFFPSFWWLDYLTGWKFKLDRRFQEMDRIYEKEIRSRLKSPPPATSSHNDDFLDALLHRQIEIDPSLGFMLSRKEVKALLMDMFFGGTDTSSVTIEWGMTELMRNPKVMIKAQQEVRRVAGDKEKVEGSDTQHLQYLKMVIMETLRLHPPTTLLAPRECMKDTRVNGYDIPAKTIVVINVWSMGRNSKYWDDPHSFRPERFENKSINYKGNHFNFIPFGSGRRICPGIALSIANVELALANILYNFDWKLPNGTKEEDIDMREHFGLVTRKKTPLVLFATPKPTSI</sequence>
<keyword evidence="11 14" id="KW-0472">Membrane</keyword>
<dbReference type="GO" id="GO:0016020">
    <property type="term" value="C:membrane"/>
    <property type="evidence" value="ECO:0007669"/>
    <property type="project" value="UniProtKB-SubCell"/>
</dbReference>
<dbReference type="OrthoDB" id="2789670at2759"/>
<reference evidence="15 16" key="1">
    <citation type="journal article" date="2017" name="Nature">
        <title>The Apostasia genome and the evolution of orchids.</title>
        <authorList>
            <person name="Zhang G.Q."/>
            <person name="Liu K.W."/>
            <person name="Li Z."/>
            <person name="Lohaus R."/>
            <person name="Hsiao Y.Y."/>
            <person name="Niu S.C."/>
            <person name="Wang J.Y."/>
            <person name="Lin Y.C."/>
            <person name="Xu Q."/>
            <person name="Chen L.J."/>
            <person name="Yoshida K."/>
            <person name="Fujiwara S."/>
            <person name="Wang Z.W."/>
            <person name="Zhang Y.Q."/>
            <person name="Mitsuda N."/>
            <person name="Wang M."/>
            <person name="Liu G.H."/>
            <person name="Pecoraro L."/>
            <person name="Huang H.X."/>
            <person name="Xiao X.J."/>
            <person name="Lin M."/>
            <person name="Wu X.Y."/>
            <person name="Wu W.L."/>
            <person name="Chen Y.Y."/>
            <person name="Chang S.B."/>
            <person name="Sakamoto S."/>
            <person name="Ohme-Takagi M."/>
            <person name="Yagi M."/>
            <person name="Zeng S.J."/>
            <person name="Shen C.Y."/>
            <person name="Yeh C.M."/>
            <person name="Luo Y.B."/>
            <person name="Tsai W.C."/>
            <person name="Van de Peer Y."/>
            <person name="Liu Z.J."/>
        </authorList>
    </citation>
    <scope>NUCLEOTIDE SEQUENCE [LARGE SCALE GENOMIC DNA]</scope>
    <source>
        <strain evidence="16">cv. Shenzhen</strain>
        <tissue evidence="15">Stem</tissue>
    </source>
</reference>
<dbReference type="AlphaFoldDB" id="A0A2I0BFJ3"/>
<dbReference type="InterPro" id="IPR017972">
    <property type="entry name" value="Cyt_P450_CS"/>
</dbReference>